<dbReference type="Proteomes" id="UP000324897">
    <property type="component" value="Chromosome 1"/>
</dbReference>
<dbReference type="PANTHER" id="PTHR44575:SF2">
    <property type="entry name" value="OS01G0589200 PROTEIN"/>
    <property type="match status" value="1"/>
</dbReference>
<dbReference type="Gene3D" id="3.40.50.150">
    <property type="entry name" value="Vaccinia Virus protein VP39"/>
    <property type="match status" value="1"/>
</dbReference>
<dbReference type="Gramene" id="TVU32696">
    <property type="protein sequence ID" value="TVU32696"/>
    <property type="gene ID" value="EJB05_24440"/>
</dbReference>
<feature type="region of interest" description="Disordered" evidence="1">
    <location>
        <begin position="39"/>
        <end position="72"/>
    </location>
</feature>
<evidence type="ECO:0000313" key="3">
    <source>
        <dbReference type="Proteomes" id="UP000324897"/>
    </source>
</evidence>
<sequence length="166" mass="17818">MFVDFTSSPISSAEQIQSTDRDQMAGLFSKQAAVYMDLPQGPVRSPSSRRSPLTTASPGTSAPAVARPPSAWRSTTTAWWPRTYVSAEQLRHAAAHPKVRYLHTPGVGEEDLVAALGGGEGRVDLVTVAAAAHWFDLPAFYGVARRVLRRPGGVIAVWGYKPTTTA</sequence>
<feature type="non-terminal residue" evidence="2">
    <location>
        <position position="1"/>
    </location>
</feature>
<feature type="compositionally biased region" description="Low complexity" evidence="1">
    <location>
        <begin position="42"/>
        <end position="52"/>
    </location>
</feature>
<evidence type="ECO:0000313" key="2">
    <source>
        <dbReference type="EMBL" id="TVU32696.1"/>
    </source>
</evidence>
<dbReference type="OrthoDB" id="10027013at2759"/>
<dbReference type="InterPro" id="IPR029063">
    <property type="entry name" value="SAM-dependent_MTases_sf"/>
</dbReference>
<accession>A0A5J9V9R4</accession>
<evidence type="ECO:0008006" key="4">
    <source>
        <dbReference type="Google" id="ProtNLM"/>
    </source>
</evidence>
<feature type="region of interest" description="Disordered" evidence="1">
    <location>
        <begin position="1"/>
        <end position="21"/>
    </location>
</feature>
<comment type="caution">
    <text evidence="2">The sequence shown here is derived from an EMBL/GenBank/DDBJ whole genome shotgun (WGS) entry which is preliminary data.</text>
</comment>
<feature type="compositionally biased region" description="Polar residues" evidence="1">
    <location>
        <begin position="1"/>
        <end position="18"/>
    </location>
</feature>
<protein>
    <recommendedName>
        <fullName evidence="4">Methyltransferase type 11 domain-containing protein</fullName>
    </recommendedName>
</protein>
<gene>
    <name evidence="2" type="ORF">EJB05_24440</name>
</gene>
<dbReference type="SUPFAM" id="SSF53335">
    <property type="entry name" value="S-adenosyl-L-methionine-dependent methyltransferases"/>
    <property type="match status" value="1"/>
</dbReference>
<dbReference type="AlphaFoldDB" id="A0A5J9V9R4"/>
<dbReference type="EMBL" id="RWGY01000011">
    <property type="protein sequence ID" value="TVU32696.1"/>
    <property type="molecule type" value="Genomic_DNA"/>
</dbReference>
<reference evidence="2 3" key="1">
    <citation type="journal article" date="2019" name="Sci. Rep.">
        <title>A high-quality genome of Eragrostis curvula grass provides insights into Poaceae evolution and supports new strategies to enhance forage quality.</title>
        <authorList>
            <person name="Carballo J."/>
            <person name="Santos B.A.C.M."/>
            <person name="Zappacosta D."/>
            <person name="Garbus I."/>
            <person name="Selva J.P."/>
            <person name="Gallo C.A."/>
            <person name="Diaz A."/>
            <person name="Albertini E."/>
            <person name="Caccamo M."/>
            <person name="Echenique V."/>
        </authorList>
    </citation>
    <scope>NUCLEOTIDE SEQUENCE [LARGE SCALE GENOMIC DNA]</scope>
    <source>
        <strain evidence="3">cv. Victoria</strain>
        <tissue evidence="2">Leaf</tissue>
    </source>
</reference>
<proteinExistence type="predicted"/>
<dbReference type="PANTHER" id="PTHR44575">
    <property type="entry name" value="OS01G0589200 PROTEIN"/>
    <property type="match status" value="1"/>
</dbReference>
<evidence type="ECO:0000256" key="1">
    <source>
        <dbReference type="SAM" id="MobiDB-lite"/>
    </source>
</evidence>
<organism evidence="2 3">
    <name type="scientific">Eragrostis curvula</name>
    <name type="common">weeping love grass</name>
    <dbReference type="NCBI Taxonomy" id="38414"/>
    <lineage>
        <taxon>Eukaryota</taxon>
        <taxon>Viridiplantae</taxon>
        <taxon>Streptophyta</taxon>
        <taxon>Embryophyta</taxon>
        <taxon>Tracheophyta</taxon>
        <taxon>Spermatophyta</taxon>
        <taxon>Magnoliopsida</taxon>
        <taxon>Liliopsida</taxon>
        <taxon>Poales</taxon>
        <taxon>Poaceae</taxon>
        <taxon>PACMAD clade</taxon>
        <taxon>Chloridoideae</taxon>
        <taxon>Eragrostideae</taxon>
        <taxon>Eragrostidinae</taxon>
        <taxon>Eragrostis</taxon>
    </lineage>
</organism>
<keyword evidence="3" id="KW-1185">Reference proteome</keyword>
<name>A0A5J9V9R4_9POAL</name>